<reference evidence="2" key="1">
    <citation type="submission" date="2021-03" db="EMBL/GenBank/DDBJ databases">
        <title>Bacillus suaedae sp. nov., isolated from Suaeda aralocaspica.</title>
        <authorList>
            <person name="Lei R.F.R."/>
        </authorList>
    </citation>
    <scope>NUCLEOTIDE SEQUENCE</scope>
    <source>
        <strain evidence="2">YZJH907-2</strain>
    </source>
</reference>
<gene>
    <name evidence="2" type="ORF">J7W16_01155</name>
</gene>
<protein>
    <submittedName>
        <fullName evidence="2">Sigma-w pathway protein ysdB</fullName>
    </submittedName>
</protein>
<dbReference type="RefSeq" id="WP_210595095.1">
    <property type="nucleotide sequence ID" value="NZ_JAGKSQ010000001.1"/>
</dbReference>
<accession>A0A941ALS7</accession>
<evidence type="ECO:0000256" key="1">
    <source>
        <dbReference type="SAM" id="Phobius"/>
    </source>
</evidence>
<organism evidence="2 3">
    <name type="scientific">Halalkalibacter suaedae</name>
    <dbReference type="NCBI Taxonomy" id="2822140"/>
    <lineage>
        <taxon>Bacteria</taxon>
        <taxon>Bacillati</taxon>
        <taxon>Bacillota</taxon>
        <taxon>Bacilli</taxon>
        <taxon>Bacillales</taxon>
        <taxon>Bacillaceae</taxon>
        <taxon>Halalkalibacter</taxon>
    </lineage>
</organism>
<keyword evidence="3" id="KW-1185">Reference proteome</keyword>
<dbReference type="Proteomes" id="UP000678228">
    <property type="component" value="Unassembled WGS sequence"/>
</dbReference>
<feature type="transmembrane region" description="Helical" evidence="1">
    <location>
        <begin position="6"/>
        <end position="25"/>
    </location>
</feature>
<sequence length="127" mass="15320">MIYVFRILILIALLILTYSAFKYLFHPRRKLEQAHEKKQYFFYDDDKDVRKNFLLTYKGVMFEGEKYLGTTNDSFDIVTVYIWVKHPEKLAGLTKEDFTFITDDVQVRYPSTKVEWKSPIKEFLKKN</sequence>
<comment type="caution">
    <text evidence="2">The sequence shown here is derived from an EMBL/GenBank/DDBJ whole genome shotgun (WGS) entry which is preliminary data.</text>
</comment>
<keyword evidence="1" id="KW-0812">Transmembrane</keyword>
<dbReference type="AlphaFoldDB" id="A0A941ALS7"/>
<proteinExistence type="predicted"/>
<evidence type="ECO:0000313" key="2">
    <source>
        <dbReference type="EMBL" id="MBP3949720.1"/>
    </source>
</evidence>
<keyword evidence="1" id="KW-0472">Membrane</keyword>
<dbReference type="EMBL" id="JAGKSQ010000001">
    <property type="protein sequence ID" value="MBP3949720.1"/>
    <property type="molecule type" value="Genomic_DNA"/>
</dbReference>
<evidence type="ECO:0000313" key="3">
    <source>
        <dbReference type="Proteomes" id="UP000678228"/>
    </source>
</evidence>
<name>A0A941ALS7_9BACI</name>
<keyword evidence="1" id="KW-1133">Transmembrane helix</keyword>